<evidence type="ECO:0000313" key="1">
    <source>
        <dbReference type="EMBL" id="CAG8624135.1"/>
    </source>
</evidence>
<reference evidence="1" key="1">
    <citation type="submission" date="2021-06" db="EMBL/GenBank/DDBJ databases">
        <authorList>
            <person name="Kallberg Y."/>
            <person name="Tangrot J."/>
            <person name="Rosling A."/>
        </authorList>
    </citation>
    <scope>NUCLEOTIDE SEQUENCE</scope>
    <source>
        <strain evidence="1">AU212A</strain>
    </source>
</reference>
<evidence type="ECO:0000313" key="2">
    <source>
        <dbReference type="Proteomes" id="UP000789860"/>
    </source>
</evidence>
<name>A0ACA9N7Z2_9GLOM</name>
<feature type="non-terminal residue" evidence="1">
    <location>
        <position position="101"/>
    </location>
</feature>
<dbReference type="Proteomes" id="UP000789860">
    <property type="component" value="Unassembled WGS sequence"/>
</dbReference>
<keyword evidence="2" id="KW-1185">Reference proteome</keyword>
<proteinExistence type="predicted"/>
<protein>
    <submittedName>
        <fullName evidence="1">9799_t:CDS:1</fullName>
    </submittedName>
</protein>
<gene>
    <name evidence="1" type="ORF">SCALOS_LOCUS7749</name>
</gene>
<sequence length="101" mass="11921">TVKQNLSYQIKYNKGFEYAKKIKEKEKIHNNISEFNKKNLLGISNPYLMQTKGAPKKYIKSTLENKTSKYYNKKTDISKDKEDKLDSDKQLEKAIRVSRQN</sequence>
<feature type="non-terminal residue" evidence="1">
    <location>
        <position position="1"/>
    </location>
</feature>
<comment type="caution">
    <text evidence="1">The sequence shown here is derived from an EMBL/GenBank/DDBJ whole genome shotgun (WGS) entry which is preliminary data.</text>
</comment>
<accession>A0ACA9N7Z2</accession>
<organism evidence="1 2">
    <name type="scientific">Scutellospora calospora</name>
    <dbReference type="NCBI Taxonomy" id="85575"/>
    <lineage>
        <taxon>Eukaryota</taxon>
        <taxon>Fungi</taxon>
        <taxon>Fungi incertae sedis</taxon>
        <taxon>Mucoromycota</taxon>
        <taxon>Glomeromycotina</taxon>
        <taxon>Glomeromycetes</taxon>
        <taxon>Diversisporales</taxon>
        <taxon>Gigasporaceae</taxon>
        <taxon>Scutellospora</taxon>
    </lineage>
</organism>
<dbReference type="EMBL" id="CAJVPM010018274">
    <property type="protein sequence ID" value="CAG8624135.1"/>
    <property type="molecule type" value="Genomic_DNA"/>
</dbReference>